<comment type="subcellular location">
    <subcellularLocation>
        <location evidence="5">Cytoplasm</location>
    </subcellularLocation>
</comment>
<dbReference type="SUPFAM" id="SSF75005">
    <property type="entry name" value="Arabinanase/levansucrase/invertase"/>
    <property type="match status" value="1"/>
</dbReference>
<dbReference type="PANTHER" id="PTHR43101">
    <property type="entry name" value="BETA-FRUCTOSIDASE"/>
    <property type="match status" value="1"/>
</dbReference>
<dbReference type="Pfam" id="PF08244">
    <property type="entry name" value="Glyco_hydro_32C"/>
    <property type="match status" value="1"/>
</dbReference>
<evidence type="ECO:0000256" key="3">
    <source>
        <dbReference type="ARBA" id="ARBA00023295"/>
    </source>
</evidence>
<evidence type="ECO:0000313" key="9">
    <source>
        <dbReference type="Proteomes" id="UP000651977"/>
    </source>
</evidence>
<keyword evidence="5" id="KW-0119">Carbohydrate metabolism</keyword>
<comment type="catalytic activity">
    <reaction evidence="4">
        <text>Hydrolysis of terminal non-reducing beta-D-fructofuranoside residues in beta-D-fructofuranosides.</text>
        <dbReference type="EC" id="3.2.1.26"/>
    </reaction>
</comment>
<dbReference type="EC" id="3.2.1.26" evidence="4"/>
<sequence length="470" mass="52841">MSESWQWTTDKFAADPWRPCYHIAAATGLINDPNGFSFHQGRFQLFYQWNPFGCEHKNKHWGHFSSQDLVHWQSHAAALAPTDWFDKDGCYSGTAVSNGENLELYYTGNVRNGEQRLSYQCKALLQPDGKVEKLGPLTIEGLDNYTGHVRDPKFFHWGEQSWIVLGVQTLELQGGISLLQQQDQGWCERHYVTKDINFGHPQQAYMWECPDLLQLDDQWLLLACPQGIHSDSAEYNSTNLSGYFTVDMHGGPAELSISNDFQLLDYGFEFYAPQTLQHQGETVLIGWLGLPDEAEHPTVAHNWTQMLGLPRSLSWQDGYLLQQPIAAIRELISGQQQHSYGAGKHSLSGISRSCLLEMELTSCGAFQLLLPCGDASLSISASQGQWVIERGQLGCANSDKKRVYQSRSASPTKLQLFIDSSSFELFVNDGEAVLSGRLFPQQAWGQAQLILDDGQVALTLSQLRNSWIEE</sequence>
<dbReference type="InterPro" id="IPR013189">
    <property type="entry name" value="Glyco_hydro_32_C"/>
</dbReference>
<reference evidence="9" key="1">
    <citation type="journal article" date="2019" name="Int. J. Syst. Evol. Microbiol.">
        <title>The Global Catalogue of Microorganisms (GCM) 10K type strain sequencing project: providing services to taxonomists for standard genome sequencing and annotation.</title>
        <authorList>
            <consortium name="The Broad Institute Genomics Platform"/>
            <consortium name="The Broad Institute Genome Sequencing Center for Infectious Disease"/>
            <person name="Wu L."/>
            <person name="Ma J."/>
        </authorList>
    </citation>
    <scope>NUCLEOTIDE SEQUENCE [LARGE SCALE GENOMIC DNA]</scope>
    <source>
        <strain evidence="9">CGMCC 1.10131</strain>
    </source>
</reference>
<dbReference type="InterPro" id="IPR013148">
    <property type="entry name" value="Glyco_hydro_32_N"/>
</dbReference>
<dbReference type="Gene3D" id="2.115.10.20">
    <property type="entry name" value="Glycosyl hydrolase domain, family 43"/>
    <property type="match status" value="1"/>
</dbReference>
<dbReference type="Proteomes" id="UP000651977">
    <property type="component" value="Unassembled WGS sequence"/>
</dbReference>
<organism evidence="8 9">
    <name type="scientific">Agarivorans gilvus</name>
    <dbReference type="NCBI Taxonomy" id="680279"/>
    <lineage>
        <taxon>Bacteria</taxon>
        <taxon>Pseudomonadati</taxon>
        <taxon>Pseudomonadota</taxon>
        <taxon>Gammaproteobacteria</taxon>
        <taxon>Alteromonadales</taxon>
        <taxon>Alteromonadaceae</taxon>
        <taxon>Agarivorans</taxon>
    </lineage>
</organism>
<dbReference type="InterPro" id="IPR013320">
    <property type="entry name" value="ConA-like_dom_sf"/>
</dbReference>
<comment type="pathway">
    <text evidence="5">Glycan biosynthesis; sucrose metabolism.</text>
</comment>
<dbReference type="InterPro" id="IPR001362">
    <property type="entry name" value="Glyco_hydro_32"/>
</dbReference>
<proteinExistence type="inferred from homology"/>
<evidence type="ECO:0000256" key="1">
    <source>
        <dbReference type="ARBA" id="ARBA00009902"/>
    </source>
</evidence>
<keyword evidence="5" id="KW-0963">Cytoplasm</keyword>
<dbReference type="SUPFAM" id="SSF49899">
    <property type="entry name" value="Concanavalin A-like lectins/glucanases"/>
    <property type="match status" value="1"/>
</dbReference>
<evidence type="ECO:0000256" key="5">
    <source>
        <dbReference type="RuleBase" id="RU365015"/>
    </source>
</evidence>
<dbReference type="GO" id="GO:0016787">
    <property type="term" value="F:hydrolase activity"/>
    <property type="evidence" value="ECO:0007669"/>
    <property type="project" value="UniProtKB-KW"/>
</dbReference>
<evidence type="ECO:0000256" key="4">
    <source>
        <dbReference type="RuleBase" id="RU362110"/>
    </source>
</evidence>
<comment type="similarity">
    <text evidence="1 4">Belongs to the glycosyl hydrolase 32 family.</text>
</comment>
<keyword evidence="9" id="KW-1185">Reference proteome</keyword>
<dbReference type="InterPro" id="IPR051214">
    <property type="entry name" value="GH32_Enzymes"/>
</dbReference>
<evidence type="ECO:0000259" key="6">
    <source>
        <dbReference type="Pfam" id="PF00251"/>
    </source>
</evidence>
<dbReference type="InterPro" id="IPR006232">
    <property type="entry name" value="Suc6P_hydrolase"/>
</dbReference>
<feature type="domain" description="Glycosyl hydrolase family 32 C-terminal" evidence="7">
    <location>
        <begin position="354"/>
        <end position="457"/>
    </location>
</feature>
<accession>A0ABQ1HYC1</accession>
<evidence type="ECO:0000259" key="7">
    <source>
        <dbReference type="Pfam" id="PF08244"/>
    </source>
</evidence>
<feature type="domain" description="Glycosyl hydrolase family 32 N-terminal" evidence="6">
    <location>
        <begin position="22"/>
        <end position="324"/>
    </location>
</feature>
<evidence type="ECO:0000256" key="2">
    <source>
        <dbReference type="ARBA" id="ARBA00022801"/>
    </source>
</evidence>
<protein>
    <recommendedName>
        <fullName evidence="4">Sucrose-6-phosphate hydrolase</fullName>
        <ecNumber evidence="4">3.2.1.26</ecNumber>
    </recommendedName>
    <alternativeName>
        <fullName evidence="5">Invertase</fullName>
    </alternativeName>
</protein>
<name>A0ABQ1HYC1_9ALTE</name>
<keyword evidence="3 4" id="KW-0326">Glycosidase</keyword>
<comment type="function">
    <text evidence="5">Enables the bacterium to metabolize sucrose as a sole carbon source.</text>
</comment>
<gene>
    <name evidence="8" type="ORF">GCM10007414_02790</name>
</gene>
<dbReference type="Pfam" id="PF00251">
    <property type="entry name" value="Glyco_hydro_32N"/>
    <property type="match status" value="1"/>
</dbReference>
<dbReference type="Gene3D" id="2.60.120.560">
    <property type="entry name" value="Exo-inulinase, domain 1"/>
    <property type="match status" value="1"/>
</dbReference>
<comment type="caution">
    <text evidence="8">The sequence shown here is derived from an EMBL/GenBank/DDBJ whole genome shotgun (WGS) entry which is preliminary data.</text>
</comment>
<dbReference type="PANTHER" id="PTHR43101:SF1">
    <property type="entry name" value="BETA-FRUCTOSIDASE"/>
    <property type="match status" value="1"/>
</dbReference>
<dbReference type="NCBIfam" id="TIGR01322">
    <property type="entry name" value="scrB_fam"/>
    <property type="match status" value="1"/>
</dbReference>
<dbReference type="EMBL" id="BMDY01000001">
    <property type="protein sequence ID" value="GGA93522.1"/>
    <property type="molecule type" value="Genomic_DNA"/>
</dbReference>
<keyword evidence="2 4" id="KW-0378">Hydrolase</keyword>
<dbReference type="RefSeq" id="WP_055731883.1">
    <property type="nucleotide sequence ID" value="NZ_BMDY01000001.1"/>
</dbReference>
<evidence type="ECO:0000313" key="8">
    <source>
        <dbReference type="EMBL" id="GGA93522.1"/>
    </source>
</evidence>
<dbReference type="SMART" id="SM00640">
    <property type="entry name" value="Glyco_32"/>
    <property type="match status" value="1"/>
</dbReference>
<dbReference type="InterPro" id="IPR023296">
    <property type="entry name" value="Glyco_hydro_beta-prop_sf"/>
</dbReference>
<dbReference type="CDD" id="cd18623">
    <property type="entry name" value="GH32_ScrB-like"/>
    <property type="match status" value="1"/>
</dbReference>